<reference evidence="7" key="2">
    <citation type="submission" date="2025-09" db="UniProtKB">
        <authorList>
            <consortium name="Ensembl"/>
        </authorList>
    </citation>
    <scope>IDENTIFICATION</scope>
</reference>
<dbReference type="PANTHER" id="PTHR11471:SF57">
    <property type="entry name" value="CD154"/>
    <property type="match status" value="1"/>
</dbReference>
<dbReference type="GO" id="GO:0005164">
    <property type="term" value="F:tumor necrosis factor receptor binding"/>
    <property type="evidence" value="ECO:0007669"/>
    <property type="project" value="InterPro"/>
</dbReference>
<keyword evidence="5" id="KW-0812">Transmembrane</keyword>
<reference evidence="7" key="1">
    <citation type="submission" date="2025-08" db="UniProtKB">
        <authorList>
            <consortium name="Ensembl"/>
        </authorList>
    </citation>
    <scope>IDENTIFICATION</scope>
</reference>
<comment type="similarity">
    <text evidence="2">Belongs to the tumor necrosis factor family.</text>
</comment>
<dbReference type="GeneTree" id="ENSGT00510000051633"/>
<protein>
    <submittedName>
        <fullName evidence="7">CD40 ligand</fullName>
    </submittedName>
</protein>
<dbReference type="GO" id="GO:0006955">
    <property type="term" value="P:immune response"/>
    <property type="evidence" value="ECO:0007669"/>
    <property type="project" value="InterPro"/>
</dbReference>
<evidence type="ECO:0000256" key="5">
    <source>
        <dbReference type="SAM" id="Phobius"/>
    </source>
</evidence>
<evidence type="ECO:0000313" key="8">
    <source>
        <dbReference type="Proteomes" id="UP000261640"/>
    </source>
</evidence>
<dbReference type="PROSITE" id="PS00251">
    <property type="entry name" value="THD_1"/>
    <property type="match status" value="1"/>
</dbReference>
<dbReference type="PROSITE" id="PS50049">
    <property type="entry name" value="THD_2"/>
    <property type="match status" value="1"/>
</dbReference>
<keyword evidence="5" id="KW-1133">Transmembrane helix</keyword>
<dbReference type="AlphaFoldDB" id="A0A3Q3MS37"/>
<dbReference type="InParanoid" id="A0A3Q3MS37"/>
<organism evidence="7 8">
    <name type="scientific">Mastacembelus armatus</name>
    <name type="common">zig-zag eel</name>
    <dbReference type="NCBI Taxonomy" id="205130"/>
    <lineage>
        <taxon>Eukaryota</taxon>
        <taxon>Metazoa</taxon>
        <taxon>Chordata</taxon>
        <taxon>Craniata</taxon>
        <taxon>Vertebrata</taxon>
        <taxon>Euteleostomi</taxon>
        <taxon>Actinopterygii</taxon>
        <taxon>Neopterygii</taxon>
        <taxon>Teleostei</taxon>
        <taxon>Neoteleostei</taxon>
        <taxon>Acanthomorphata</taxon>
        <taxon>Anabantaria</taxon>
        <taxon>Synbranchiformes</taxon>
        <taxon>Mastacembelidae</taxon>
        <taxon>Mastacembelus</taxon>
    </lineage>
</organism>
<evidence type="ECO:0000256" key="3">
    <source>
        <dbReference type="ARBA" id="ARBA00022514"/>
    </source>
</evidence>
<dbReference type="InterPro" id="IPR021184">
    <property type="entry name" value="TNF_CS"/>
</dbReference>
<feature type="transmembrane region" description="Helical" evidence="5">
    <location>
        <begin position="39"/>
        <end position="62"/>
    </location>
</feature>
<evidence type="ECO:0000259" key="6">
    <source>
        <dbReference type="PROSITE" id="PS50049"/>
    </source>
</evidence>
<dbReference type="SMART" id="SM00207">
    <property type="entry name" value="TNF"/>
    <property type="match status" value="1"/>
</dbReference>
<dbReference type="Gene3D" id="2.60.120.40">
    <property type="match status" value="1"/>
</dbReference>
<dbReference type="FunCoup" id="A0A3Q3MS37">
    <property type="interactions" value="984"/>
</dbReference>
<dbReference type="OrthoDB" id="8667946at2759"/>
<evidence type="ECO:0000256" key="4">
    <source>
        <dbReference type="ARBA" id="ARBA00023136"/>
    </source>
</evidence>
<dbReference type="GO" id="GO:0016020">
    <property type="term" value="C:membrane"/>
    <property type="evidence" value="ECO:0007669"/>
    <property type="project" value="UniProtKB-SubCell"/>
</dbReference>
<comment type="subcellular location">
    <subcellularLocation>
        <location evidence="1">Membrane</location>
    </subcellularLocation>
</comment>
<proteinExistence type="inferred from homology"/>
<dbReference type="SUPFAM" id="SSF49842">
    <property type="entry name" value="TNF-like"/>
    <property type="match status" value="1"/>
</dbReference>
<keyword evidence="3" id="KW-0202">Cytokine</keyword>
<sequence length="235" mass="26358">MINTYQTSLAPPPVPPRLHRSDRVLIPTPLPSQGHSKPLIRFLVGVVVLHLVLSVTGFIYLYQTFNMGKLPASAVQAALLASEKQETFHRPLAHVVVQKQSAKEPQESQAGYLQLDTSHSVFKETNYYHENWLTIQQSGFYYVYSKVTFSKGDSKLPLASLIKLRTNENEKEKTVMKAYCNLNSHHGSTEIPHMCSATQGQVITLVKGNQLSVWVQNLSLVDYEEGATVFGIYKL</sequence>
<feature type="domain" description="THD" evidence="6">
    <location>
        <begin position="91"/>
        <end position="235"/>
    </location>
</feature>
<accession>A0A3Q3MS37</accession>
<evidence type="ECO:0000256" key="2">
    <source>
        <dbReference type="ARBA" id="ARBA00008670"/>
    </source>
</evidence>
<dbReference type="InterPro" id="IPR008983">
    <property type="entry name" value="Tumour_necrosis_fac-like_dom"/>
</dbReference>
<dbReference type="RefSeq" id="XP_026185499.1">
    <property type="nucleotide sequence ID" value="XM_026329714.2"/>
</dbReference>
<dbReference type="GO" id="GO:0005615">
    <property type="term" value="C:extracellular space"/>
    <property type="evidence" value="ECO:0007669"/>
    <property type="project" value="UniProtKB-KW"/>
</dbReference>
<dbReference type="GO" id="GO:0005125">
    <property type="term" value="F:cytokine activity"/>
    <property type="evidence" value="ECO:0007669"/>
    <property type="project" value="UniProtKB-KW"/>
</dbReference>
<dbReference type="GeneID" id="113144043"/>
<dbReference type="Ensembl" id="ENSMAMT00000031310.2">
    <property type="protein sequence ID" value="ENSMAMP00000030513.1"/>
    <property type="gene ID" value="ENSMAMG00000020578.2"/>
</dbReference>
<dbReference type="Proteomes" id="UP000261640">
    <property type="component" value="Unplaced"/>
</dbReference>
<dbReference type="CTD" id="959"/>
<dbReference type="InterPro" id="IPR006052">
    <property type="entry name" value="TNF_dom"/>
</dbReference>
<dbReference type="Pfam" id="PF00229">
    <property type="entry name" value="TNF"/>
    <property type="match status" value="1"/>
</dbReference>
<dbReference type="PANTHER" id="PTHR11471">
    <property type="entry name" value="TUMOR NECROSIS FACTOR FAMILY MEMBER"/>
    <property type="match status" value="1"/>
</dbReference>
<keyword evidence="8" id="KW-1185">Reference proteome</keyword>
<evidence type="ECO:0000313" key="7">
    <source>
        <dbReference type="Ensembl" id="ENSMAMP00000030513.1"/>
    </source>
</evidence>
<dbReference type="STRING" id="205130.ENSMAMP00000030513"/>
<evidence type="ECO:0000256" key="1">
    <source>
        <dbReference type="ARBA" id="ARBA00004370"/>
    </source>
</evidence>
<name>A0A3Q3MS37_9TELE</name>
<keyword evidence="4 5" id="KW-0472">Membrane</keyword>